<feature type="domain" description="Armadillo repeat-containing" evidence="10">
    <location>
        <begin position="196"/>
        <end position="413"/>
    </location>
</feature>
<dbReference type="PANTHER" id="PTHR15712">
    <property type="entry name" value="ARMADILLO REPEAT CONTAINING PROTEIN"/>
    <property type="match status" value="1"/>
</dbReference>
<dbReference type="PANTHER" id="PTHR15712:SF23">
    <property type="entry name" value="ARMADILLO REPEAT CONTAINING 10"/>
    <property type="match status" value="1"/>
</dbReference>
<evidence type="ECO:0000256" key="5">
    <source>
        <dbReference type="ARBA" id="ARBA00022968"/>
    </source>
</evidence>
<comment type="similarity">
    <text evidence="2">Belongs to the eutherian X-chromosome-specific Armcx family.</text>
</comment>
<dbReference type="SMART" id="SM00185">
    <property type="entry name" value="ARM"/>
    <property type="match status" value="3"/>
</dbReference>
<proteinExistence type="inferred from homology"/>
<keyword evidence="6" id="KW-1133">Transmembrane helix</keyword>
<evidence type="ECO:0000313" key="12">
    <source>
        <dbReference type="Proteomes" id="UP001178461"/>
    </source>
</evidence>
<feature type="compositionally biased region" description="Basic and acidic residues" evidence="9">
    <location>
        <begin position="86"/>
        <end position="97"/>
    </location>
</feature>
<evidence type="ECO:0000256" key="4">
    <source>
        <dbReference type="ARBA" id="ARBA00022787"/>
    </source>
</evidence>
<keyword evidence="12" id="KW-1185">Reference proteome</keyword>
<keyword evidence="3" id="KW-0812">Transmembrane</keyword>
<organism evidence="11 12">
    <name type="scientific">Podarcis lilfordi</name>
    <name type="common">Lilford's wall lizard</name>
    <dbReference type="NCBI Taxonomy" id="74358"/>
    <lineage>
        <taxon>Eukaryota</taxon>
        <taxon>Metazoa</taxon>
        <taxon>Chordata</taxon>
        <taxon>Craniata</taxon>
        <taxon>Vertebrata</taxon>
        <taxon>Euteleostomi</taxon>
        <taxon>Lepidosauria</taxon>
        <taxon>Squamata</taxon>
        <taxon>Bifurcata</taxon>
        <taxon>Unidentata</taxon>
        <taxon>Episquamata</taxon>
        <taxon>Laterata</taxon>
        <taxon>Lacertibaenia</taxon>
        <taxon>Lacertidae</taxon>
        <taxon>Podarcis</taxon>
    </lineage>
</organism>
<dbReference type="Proteomes" id="UP001178461">
    <property type="component" value="Chromosome 10"/>
</dbReference>
<protein>
    <submittedName>
        <fullName evidence="11">Repeat-containing 10 isoform X1</fullName>
    </submittedName>
</protein>
<dbReference type="InterPro" id="IPR000225">
    <property type="entry name" value="Armadillo"/>
</dbReference>
<dbReference type="GO" id="GO:0005741">
    <property type="term" value="C:mitochondrial outer membrane"/>
    <property type="evidence" value="ECO:0007669"/>
    <property type="project" value="UniProtKB-SubCell"/>
</dbReference>
<comment type="subcellular location">
    <subcellularLocation>
        <location evidence="1">Mitochondrion outer membrane</location>
        <topology evidence="1">Single-pass membrane protein</topology>
    </subcellularLocation>
</comment>
<dbReference type="Pfam" id="PF04826">
    <property type="entry name" value="Arm_2"/>
    <property type="match status" value="1"/>
</dbReference>
<feature type="compositionally biased region" description="Basic and acidic residues" evidence="9">
    <location>
        <begin position="133"/>
        <end position="152"/>
    </location>
</feature>
<evidence type="ECO:0000256" key="1">
    <source>
        <dbReference type="ARBA" id="ARBA00004572"/>
    </source>
</evidence>
<dbReference type="InterPro" id="IPR051303">
    <property type="entry name" value="Armcx_regulator"/>
</dbReference>
<reference evidence="11" key="1">
    <citation type="submission" date="2022-12" db="EMBL/GenBank/DDBJ databases">
        <authorList>
            <person name="Alioto T."/>
            <person name="Alioto T."/>
            <person name="Gomez Garrido J."/>
        </authorList>
    </citation>
    <scope>NUCLEOTIDE SEQUENCE</scope>
</reference>
<feature type="region of interest" description="Disordered" evidence="9">
    <location>
        <begin position="31"/>
        <end position="105"/>
    </location>
</feature>
<evidence type="ECO:0000256" key="6">
    <source>
        <dbReference type="ARBA" id="ARBA00022989"/>
    </source>
</evidence>
<keyword evidence="8" id="KW-0472">Membrane</keyword>
<dbReference type="EMBL" id="OX395135">
    <property type="protein sequence ID" value="CAI5785175.1"/>
    <property type="molecule type" value="Genomic_DNA"/>
</dbReference>
<dbReference type="InterPro" id="IPR011989">
    <property type="entry name" value="ARM-like"/>
</dbReference>
<dbReference type="SUPFAM" id="SSF48371">
    <property type="entry name" value="ARM repeat"/>
    <property type="match status" value="1"/>
</dbReference>
<dbReference type="InterPro" id="IPR016024">
    <property type="entry name" value="ARM-type_fold"/>
</dbReference>
<evidence type="ECO:0000256" key="2">
    <source>
        <dbReference type="ARBA" id="ARBA00010553"/>
    </source>
</evidence>
<keyword evidence="4" id="KW-1000">Mitochondrion outer membrane</keyword>
<dbReference type="Gene3D" id="1.25.10.10">
    <property type="entry name" value="Leucine-rich Repeat Variant"/>
    <property type="match status" value="2"/>
</dbReference>
<feature type="region of interest" description="Disordered" evidence="9">
    <location>
        <begin position="133"/>
        <end position="155"/>
    </location>
</feature>
<dbReference type="AlphaFoldDB" id="A0AA35KVT6"/>
<keyword evidence="5" id="KW-0735">Signal-anchor</keyword>
<evidence type="ECO:0000256" key="8">
    <source>
        <dbReference type="ARBA" id="ARBA00023136"/>
    </source>
</evidence>
<evidence type="ECO:0000256" key="3">
    <source>
        <dbReference type="ARBA" id="ARBA00022692"/>
    </source>
</evidence>
<accession>A0AA35KVT6</accession>
<evidence type="ECO:0000256" key="7">
    <source>
        <dbReference type="ARBA" id="ARBA00023128"/>
    </source>
</evidence>
<feature type="compositionally biased region" description="Basic residues" evidence="9">
    <location>
        <begin position="53"/>
        <end position="65"/>
    </location>
</feature>
<gene>
    <name evidence="11" type="ORF">PODLI_1B006305</name>
</gene>
<sequence>MKSGVKRGCEGRKRMDVLLVIPLLRGRCKKKLGGPARSPQRAPCARRSGCGGRRARKGAPRRRCSSRPPSEGGGAADGRFLPARPADLRGAERDVTMRESGGSSATVRTGLVAGLAVGAGVCYCVYRATSGRRGREGGAEAGAKRGDVRPGQEHQAAAPTLLQKVSAMPVISSPGRKGPENLRQEDVDLPKSSHDLEAHHIQNLIRLLDSTKDPTIQEQALITLSNSAAFSANQDIIRNLGGLIVVGKMLSVLDTKVKEKALNALNNLSMNIKNQEEMKIYISIVCEETDSSPLNSELQLAGLRFLTNMSVTNDYHYMMTSFIPCFLQMLSEGNEKTQVQVLKVLVNLSANPAMTEHLLNAQAPFLLSLFDTCIKKEVLLRVLVFAANLTKLTQKDKSITVHHHNEGSIFSVLWGNTTECAQKLTSLLYHHDTEVKEQVAELIMQRC</sequence>
<evidence type="ECO:0000256" key="9">
    <source>
        <dbReference type="SAM" id="MobiDB-lite"/>
    </source>
</evidence>
<evidence type="ECO:0000313" key="11">
    <source>
        <dbReference type="EMBL" id="CAI5785175.1"/>
    </source>
</evidence>
<name>A0AA35KVT6_9SAUR</name>
<evidence type="ECO:0000259" key="10">
    <source>
        <dbReference type="Pfam" id="PF04826"/>
    </source>
</evidence>
<dbReference type="InterPro" id="IPR006911">
    <property type="entry name" value="ARM-rpt_dom"/>
</dbReference>
<keyword evidence="7" id="KW-0496">Mitochondrion</keyword>